<dbReference type="AlphaFoldDB" id="A0AAD3P6R4"/>
<dbReference type="Proteomes" id="UP001279734">
    <property type="component" value="Unassembled WGS sequence"/>
</dbReference>
<name>A0AAD3P6R4_NEPGR</name>
<keyword evidence="2" id="KW-1185">Reference proteome</keyword>
<gene>
    <name evidence="1" type="ORF">Nepgr_002678</name>
</gene>
<evidence type="ECO:0000313" key="1">
    <source>
        <dbReference type="EMBL" id="GMH00839.1"/>
    </source>
</evidence>
<dbReference type="EMBL" id="BSYO01000002">
    <property type="protein sequence ID" value="GMH00839.1"/>
    <property type="molecule type" value="Genomic_DNA"/>
</dbReference>
<accession>A0AAD3P6R4</accession>
<reference evidence="1" key="1">
    <citation type="submission" date="2023-05" db="EMBL/GenBank/DDBJ databases">
        <title>Nepenthes gracilis genome sequencing.</title>
        <authorList>
            <person name="Fukushima K."/>
        </authorList>
    </citation>
    <scope>NUCLEOTIDE SEQUENCE</scope>
    <source>
        <strain evidence="1">SING2019-196</strain>
    </source>
</reference>
<proteinExistence type="predicted"/>
<evidence type="ECO:0000313" key="2">
    <source>
        <dbReference type="Proteomes" id="UP001279734"/>
    </source>
</evidence>
<protein>
    <submittedName>
        <fullName evidence="1">Uncharacterized protein</fullName>
    </submittedName>
</protein>
<sequence>MPSLPPADVLQVYILLADVMMLLCGIKLVDDEAFLIPCFIQLFWRDPPLLNHGCFMMLAGSAGRAMMQHCLWAVPGLWLCLAEDCGLLLLGWKIAC</sequence>
<organism evidence="1 2">
    <name type="scientific">Nepenthes gracilis</name>
    <name type="common">Slender pitcher plant</name>
    <dbReference type="NCBI Taxonomy" id="150966"/>
    <lineage>
        <taxon>Eukaryota</taxon>
        <taxon>Viridiplantae</taxon>
        <taxon>Streptophyta</taxon>
        <taxon>Embryophyta</taxon>
        <taxon>Tracheophyta</taxon>
        <taxon>Spermatophyta</taxon>
        <taxon>Magnoliopsida</taxon>
        <taxon>eudicotyledons</taxon>
        <taxon>Gunneridae</taxon>
        <taxon>Pentapetalae</taxon>
        <taxon>Caryophyllales</taxon>
        <taxon>Nepenthaceae</taxon>
        <taxon>Nepenthes</taxon>
    </lineage>
</organism>
<comment type="caution">
    <text evidence="1">The sequence shown here is derived from an EMBL/GenBank/DDBJ whole genome shotgun (WGS) entry which is preliminary data.</text>
</comment>